<feature type="compositionally biased region" description="Basic and acidic residues" evidence="1">
    <location>
        <begin position="110"/>
        <end position="146"/>
    </location>
</feature>
<dbReference type="EMBL" id="CALNXK010000034">
    <property type="protein sequence ID" value="CAH3120320.1"/>
    <property type="molecule type" value="Genomic_DNA"/>
</dbReference>
<dbReference type="Proteomes" id="UP001159405">
    <property type="component" value="Unassembled WGS sequence"/>
</dbReference>
<organism evidence="3 4">
    <name type="scientific">Porites lobata</name>
    <dbReference type="NCBI Taxonomy" id="104759"/>
    <lineage>
        <taxon>Eukaryota</taxon>
        <taxon>Metazoa</taxon>
        <taxon>Cnidaria</taxon>
        <taxon>Anthozoa</taxon>
        <taxon>Hexacorallia</taxon>
        <taxon>Scleractinia</taxon>
        <taxon>Fungiina</taxon>
        <taxon>Poritidae</taxon>
        <taxon>Porites</taxon>
    </lineage>
</organism>
<reference evidence="3 4" key="1">
    <citation type="submission" date="2022-05" db="EMBL/GenBank/DDBJ databases">
        <authorList>
            <consortium name="Genoscope - CEA"/>
            <person name="William W."/>
        </authorList>
    </citation>
    <scope>NUCLEOTIDE SEQUENCE [LARGE SCALE GENOMIC DNA]</scope>
</reference>
<evidence type="ECO:0000256" key="1">
    <source>
        <dbReference type="SAM" id="MobiDB-lite"/>
    </source>
</evidence>
<sequence>MSCEEDQEEEREVLRSIYESDKNFIEINPTTFQYKFGEEGHYKSFLLEISWPADYPTCLPNIGLDAFYNRHISSTVKESVTGRIKEQCEMCLGSAMTFSIFDWTKEHEEDLMTEQHEPDQEVKEEQTPEQEREMQPAKKKEKKEILTKSQKRRIADRTNYKGERERGWNWVDVVKHLSKTGKTD</sequence>
<dbReference type="InterPro" id="IPR006575">
    <property type="entry name" value="RWD_dom"/>
</dbReference>
<dbReference type="PROSITE" id="PS50908">
    <property type="entry name" value="RWD"/>
    <property type="match status" value="1"/>
</dbReference>
<accession>A0ABN8NS72</accession>
<dbReference type="SMART" id="SM00591">
    <property type="entry name" value="RWD"/>
    <property type="match status" value="1"/>
</dbReference>
<dbReference type="PANTHER" id="PTHR21275">
    <property type="entry name" value="RWD DOMAIN-CONTAINING PROTEIN 4"/>
    <property type="match status" value="1"/>
</dbReference>
<feature type="domain" description="RWD" evidence="2">
    <location>
        <begin position="9"/>
        <end position="111"/>
    </location>
</feature>
<comment type="caution">
    <text evidence="3">The sequence shown here is derived from an EMBL/GenBank/DDBJ whole genome shotgun (WGS) entry which is preliminary data.</text>
</comment>
<dbReference type="InterPro" id="IPR016135">
    <property type="entry name" value="UBQ-conjugating_enzyme/RWD"/>
</dbReference>
<dbReference type="InterPro" id="IPR042770">
    <property type="entry name" value="RWDD4"/>
</dbReference>
<feature type="region of interest" description="Disordered" evidence="1">
    <location>
        <begin position="110"/>
        <end position="159"/>
    </location>
</feature>
<protein>
    <recommendedName>
        <fullName evidence="2">RWD domain-containing protein</fullName>
    </recommendedName>
</protein>
<evidence type="ECO:0000313" key="3">
    <source>
        <dbReference type="EMBL" id="CAH3120320.1"/>
    </source>
</evidence>
<dbReference type="PANTHER" id="PTHR21275:SF1">
    <property type="entry name" value="RWD DOMAIN-CONTAINING PROTEIN 4"/>
    <property type="match status" value="1"/>
</dbReference>
<keyword evidence="4" id="KW-1185">Reference proteome</keyword>
<evidence type="ECO:0000259" key="2">
    <source>
        <dbReference type="PROSITE" id="PS50908"/>
    </source>
</evidence>
<dbReference type="SUPFAM" id="SSF54495">
    <property type="entry name" value="UBC-like"/>
    <property type="match status" value="1"/>
</dbReference>
<dbReference type="CDD" id="cd23817">
    <property type="entry name" value="RWD-RWDD4"/>
    <property type="match status" value="1"/>
</dbReference>
<dbReference type="Pfam" id="PF05773">
    <property type="entry name" value="RWD"/>
    <property type="match status" value="1"/>
</dbReference>
<name>A0ABN8NS72_9CNID</name>
<proteinExistence type="predicted"/>
<gene>
    <name evidence="3" type="ORF">PLOB_00027841</name>
</gene>
<dbReference type="Gene3D" id="3.10.110.10">
    <property type="entry name" value="Ubiquitin Conjugating Enzyme"/>
    <property type="match status" value="1"/>
</dbReference>
<evidence type="ECO:0000313" key="4">
    <source>
        <dbReference type="Proteomes" id="UP001159405"/>
    </source>
</evidence>